<accession>X0SV65</accession>
<dbReference type="InterPro" id="IPR013694">
    <property type="entry name" value="VIT"/>
</dbReference>
<dbReference type="Pfam" id="PF13768">
    <property type="entry name" value="VWA_3"/>
    <property type="match status" value="1"/>
</dbReference>
<dbReference type="InterPro" id="IPR036465">
    <property type="entry name" value="vWFA_dom_sf"/>
</dbReference>
<dbReference type="PANTHER" id="PTHR45737">
    <property type="entry name" value="VON WILLEBRAND FACTOR A DOMAIN-CONTAINING PROTEIN 5A"/>
    <property type="match status" value="1"/>
</dbReference>
<dbReference type="Gene3D" id="3.40.50.410">
    <property type="entry name" value="von Willebrand factor, type A domain"/>
    <property type="match status" value="1"/>
</dbReference>
<dbReference type="PROSITE" id="PS50234">
    <property type="entry name" value="VWFA"/>
    <property type="match status" value="1"/>
</dbReference>
<reference evidence="3" key="1">
    <citation type="journal article" date="2014" name="Front. Microbiol.">
        <title>High frequency of phylogenetically diverse reductive dehalogenase-homologous genes in deep subseafloor sedimentary metagenomes.</title>
        <authorList>
            <person name="Kawai M."/>
            <person name="Futagami T."/>
            <person name="Toyoda A."/>
            <person name="Takaki Y."/>
            <person name="Nishi S."/>
            <person name="Hori S."/>
            <person name="Arai W."/>
            <person name="Tsubouchi T."/>
            <person name="Morono Y."/>
            <person name="Uchiyama I."/>
            <person name="Ito T."/>
            <person name="Fujiyama A."/>
            <person name="Inagaki F."/>
            <person name="Takami H."/>
        </authorList>
    </citation>
    <scope>NUCLEOTIDE SEQUENCE</scope>
    <source>
        <strain evidence="3">Expedition CK06-06</strain>
    </source>
</reference>
<protein>
    <recommendedName>
        <fullName evidence="4">VWFA domain-containing protein</fullName>
    </recommendedName>
</protein>
<proteinExistence type="predicted"/>
<gene>
    <name evidence="3" type="ORF">S01H1_08879</name>
</gene>
<feature type="non-terminal residue" evidence="3">
    <location>
        <position position="1"/>
    </location>
</feature>
<comment type="caution">
    <text evidence="3">The sequence shown here is derived from an EMBL/GenBank/DDBJ whole genome shotgun (WGS) entry which is preliminary data.</text>
</comment>
<dbReference type="Pfam" id="PF08487">
    <property type="entry name" value="VIT"/>
    <property type="match status" value="1"/>
</dbReference>
<dbReference type="SUPFAM" id="SSF53300">
    <property type="entry name" value="vWA-like"/>
    <property type="match status" value="1"/>
</dbReference>
<evidence type="ECO:0000313" key="3">
    <source>
        <dbReference type="EMBL" id="GAF79827.1"/>
    </source>
</evidence>
<dbReference type="PANTHER" id="PTHR45737:SF6">
    <property type="entry name" value="VON WILLEBRAND FACTOR A DOMAIN-CONTAINING PROTEIN 5A"/>
    <property type="match status" value="1"/>
</dbReference>
<feature type="non-terminal residue" evidence="3">
    <location>
        <position position="454"/>
    </location>
</feature>
<dbReference type="InterPro" id="IPR002035">
    <property type="entry name" value="VWF_A"/>
</dbReference>
<dbReference type="PROSITE" id="PS51468">
    <property type="entry name" value="VIT"/>
    <property type="match status" value="1"/>
</dbReference>
<dbReference type="EMBL" id="BARS01004543">
    <property type="protein sequence ID" value="GAF79827.1"/>
    <property type="molecule type" value="Genomic_DNA"/>
</dbReference>
<sequence>VANFSMWIGGKEMVGEVLEKKRARQIYNSYKQQRRDPGLLEQTDYKTFEMRIFPIAAGASQKVQVAYYQELDVDADWATWVYPLATVTRRDIDQRTRGKFALTLDVKSAVPIVELQSPSHRDDFAVAQFAPTYVQASLETAEGDLARDVVLAYRTSRPHTGVDVITSRADGEDGFFALTLTAGEELAAAANGGMDYVFVLDVSGSMARDGKLSLSQESIDAFVDTLGSEDRFEVMAFNVRPTRLFGQLRQVDDAARGDASAFLTSQQPRGGTVLNTAITAAYEYADPDRTLNVVILSDGMTEQTERTALLELIRQGPAGARVFAIGVGNEVDRPLLRQVAQDAGGLAAFLSQGDDFERQAKAFRRKLLHPVATNLAIEFADDRIYDVEPGTLPNLYHGVPVRMYGRYRGDGPIEATVSADIQGRSFTRKIEVELPRKDGGNPEIERTWAWHRVQ</sequence>
<dbReference type="SMART" id="SM00327">
    <property type="entry name" value="VWA"/>
    <property type="match status" value="1"/>
</dbReference>
<evidence type="ECO:0000259" key="1">
    <source>
        <dbReference type="PROSITE" id="PS50234"/>
    </source>
</evidence>
<dbReference type="AlphaFoldDB" id="X0SV65"/>
<feature type="domain" description="VWFA" evidence="1">
    <location>
        <begin position="195"/>
        <end position="367"/>
    </location>
</feature>
<feature type="domain" description="VIT" evidence="2">
    <location>
        <begin position="1"/>
        <end position="69"/>
    </location>
</feature>
<evidence type="ECO:0008006" key="4">
    <source>
        <dbReference type="Google" id="ProtNLM"/>
    </source>
</evidence>
<organism evidence="3">
    <name type="scientific">marine sediment metagenome</name>
    <dbReference type="NCBI Taxonomy" id="412755"/>
    <lineage>
        <taxon>unclassified sequences</taxon>
        <taxon>metagenomes</taxon>
        <taxon>ecological metagenomes</taxon>
    </lineage>
</organism>
<evidence type="ECO:0000259" key="2">
    <source>
        <dbReference type="PROSITE" id="PS51468"/>
    </source>
</evidence>
<name>X0SV65_9ZZZZ</name>